<dbReference type="AlphaFoldDB" id="A0A7K1XX61"/>
<sequence>MKKTTLALIILSGIAFTSCKKEEAAQPVLKIKKVADIRDIGTWDGRIDSGSTGNL</sequence>
<evidence type="ECO:0000313" key="1">
    <source>
        <dbReference type="EMBL" id="MXV15570.1"/>
    </source>
</evidence>
<keyword evidence="2" id="KW-1185">Reference proteome</keyword>
<name>A0A7K1XX61_9SPHI</name>
<accession>A0A7K1XX61</accession>
<dbReference type="RefSeq" id="WP_160906556.1">
    <property type="nucleotide sequence ID" value="NZ_WVHS01000002.1"/>
</dbReference>
<evidence type="ECO:0000313" key="2">
    <source>
        <dbReference type="Proteomes" id="UP000451233"/>
    </source>
</evidence>
<gene>
    <name evidence="1" type="ORF">GS398_09660</name>
</gene>
<organism evidence="1 2">
    <name type="scientific">Hufsiella ginkgonis</name>
    <dbReference type="NCBI Taxonomy" id="2695274"/>
    <lineage>
        <taxon>Bacteria</taxon>
        <taxon>Pseudomonadati</taxon>
        <taxon>Bacteroidota</taxon>
        <taxon>Sphingobacteriia</taxon>
        <taxon>Sphingobacteriales</taxon>
        <taxon>Sphingobacteriaceae</taxon>
        <taxon>Hufsiella</taxon>
    </lineage>
</organism>
<reference evidence="1 2" key="1">
    <citation type="submission" date="2019-11" db="EMBL/GenBank/DDBJ databases">
        <title>Pedobacter sp. HMF7056 Genome sequencing and assembly.</title>
        <authorList>
            <person name="Kang H."/>
            <person name="Kim H."/>
            <person name="Joh K."/>
        </authorList>
    </citation>
    <scope>NUCLEOTIDE SEQUENCE [LARGE SCALE GENOMIC DNA]</scope>
    <source>
        <strain evidence="1 2">HMF7056</strain>
    </source>
</reference>
<dbReference type="EMBL" id="WVHS01000002">
    <property type="protein sequence ID" value="MXV15570.1"/>
    <property type="molecule type" value="Genomic_DNA"/>
</dbReference>
<dbReference type="Proteomes" id="UP000451233">
    <property type="component" value="Unassembled WGS sequence"/>
</dbReference>
<proteinExistence type="predicted"/>
<dbReference type="PROSITE" id="PS51257">
    <property type="entry name" value="PROKAR_LIPOPROTEIN"/>
    <property type="match status" value="1"/>
</dbReference>
<protein>
    <submittedName>
        <fullName evidence="1">Uncharacterized protein</fullName>
    </submittedName>
</protein>
<comment type="caution">
    <text evidence="1">The sequence shown here is derived from an EMBL/GenBank/DDBJ whole genome shotgun (WGS) entry which is preliminary data.</text>
</comment>